<proteinExistence type="predicted"/>
<accession>A0A5A7ZGX2</accession>
<evidence type="ECO:0000313" key="1">
    <source>
        <dbReference type="EMBL" id="KAA0116358.1"/>
    </source>
</evidence>
<evidence type="ECO:0000313" key="2">
    <source>
        <dbReference type="Proteomes" id="UP000324105"/>
    </source>
</evidence>
<organism evidence="1 2">
    <name type="scientific">Streptococcus sanguinis</name>
    <dbReference type="NCBI Taxonomy" id="1305"/>
    <lineage>
        <taxon>Bacteria</taxon>
        <taxon>Bacillati</taxon>
        <taxon>Bacillota</taxon>
        <taxon>Bacilli</taxon>
        <taxon>Lactobacillales</taxon>
        <taxon>Streptococcaceae</taxon>
        <taxon>Streptococcus</taxon>
    </lineage>
</organism>
<dbReference type="RefSeq" id="WP_149565938.1">
    <property type="nucleotide sequence ID" value="NZ_VIBR01000003.1"/>
</dbReference>
<gene>
    <name evidence="1" type="ORF">FKX92_07195</name>
</gene>
<dbReference type="EMBL" id="VIBR01000003">
    <property type="protein sequence ID" value="KAA0116358.1"/>
    <property type="molecule type" value="Genomic_DNA"/>
</dbReference>
<reference evidence="1 2" key="1">
    <citation type="submission" date="2019-06" db="EMBL/GenBank/DDBJ databases">
        <title>Genome sequence and analysis of a MDR-Streptococcus sanguis isolated from throat swab of children with scarlet fever from Hangzhou,China.</title>
        <authorList>
            <person name="Huang Y."/>
            <person name="Xie L."/>
            <person name="Liu W."/>
        </authorList>
    </citation>
    <scope>NUCLEOTIDE SEQUENCE [LARGE SCALE GENOMIC DNA]</scope>
    <source>
        <strain evidence="1 2">S28</strain>
    </source>
</reference>
<name>A0A5A7ZGX2_STRSA</name>
<protein>
    <submittedName>
        <fullName evidence="1">Uncharacterized protein</fullName>
    </submittedName>
</protein>
<sequence length="62" mass="7269">MSKSRKEIHIEKTESIEKKLVARQVFLLSELSLNLPLYTKEKSKGVQYGTYGENRRSLQKAW</sequence>
<comment type="caution">
    <text evidence="1">The sequence shown here is derived from an EMBL/GenBank/DDBJ whole genome shotgun (WGS) entry which is preliminary data.</text>
</comment>
<dbReference type="Proteomes" id="UP000324105">
    <property type="component" value="Unassembled WGS sequence"/>
</dbReference>
<dbReference type="AlphaFoldDB" id="A0A5A7ZGX2"/>